<feature type="compositionally biased region" description="Polar residues" evidence="1">
    <location>
        <begin position="40"/>
        <end position="52"/>
    </location>
</feature>
<protein>
    <submittedName>
        <fullName evidence="2">Uncharacterized protein</fullName>
    </submittedName>
</protein>
<reference evidence="2" key="1">
    <citation type="submission" date="2021-02" db="EMBL/GenBank/DDBJ databases">
        <authorList>
            <person name="Nowell W R."/>
        </authorList>
    </citation>
    <scope>NUCLEOTIDE SEQUENCE</scope>
</reference>
<feature type="region of interest" description="Disordered" evidence="1">
    <location>
        <begin position="1"/>
        <end position="56"/>
    </location>
</feature>
<name>A0A818N7Q0_9BILA</name>
<dbReference type="Proteomes" id="UP000663872">
    <property type="component" value="Unassembled WGS sequence"/>
</dbReference>
<evidence type="ECO:0000313" key="2">
    <source>
        <dbReference type="EMBL" id="CAF3600528.1"/>
    </source>
</evidence>
<accession>A0A818N7Q0</accession>
<sequence>MDDGAERRNIEEQQQGFVKTNTEQQEQSTDSKDIEEQEASIWTNTEQQQSQAVAKVPANTGICSASMQNQEAPEAI</sequence>
<evidence type="ECO:0000313" key="3">
    <source>
        <dbReference type="Proteomes" id="UP000663872"/>
    </source>
</evidence>
<dbReference type="AlphaFoldDB" id="A0A818N7Q0"/>
<feature type="compositionally biased region" description="Polar residues" evidence="1">
    <location>
        <begin position="12"/>
        <end position="28"/>
    </location>
</feature>
<dbReference type="EMBL" id="CAJNYT010003799">
    <property type="protein sequence ID" value="CAF3600528.1"/>
    <property type="molecule type" value="Genomic_DNA"/>
</dbReference>
<comment type="caution">
    <text evidence="2">The sequence shown here is derived from an EMBL/GenBank/DDBJ whole genome shotgun (WGS) entry which is preliminary data.</text>
</comment>
<proteinExistence type="predicted"/>
<gene>
    <name evidence="2" type="ORF">GRG538_LOCUS22660</name>
</gene>
<evidence type="ECO:0000256" key="1">
    <source>
        <dbReference type="SAM" id="MobiDB-lite"/>
    </source>
</evidence>
<organism evidence="2 3">
    <name type="scientific">Rotaria socialis</name>
    <dbReference type="NCBI Taxonomy" id="392032"/>
    <lineage>
        <taxon>Eukaryota</taxon>
        <taxon>Metazoa</taxon>
        <taxon>Spiralia</taxon>
        <taxon>Gnathifera</taxon>
        <taxon>Rotifera</taxon>
        <taxon>Eurotatoria</taxon>
        <taxon>Bdelloidea</taxon>
        <taxon>Philodinida</taxon>
        <taxon>Philodinidae</taxon>
        <taxon>Rotaria</taxon>
    </lineage>
</organism>
<feature type="compositionally biased region" description="Basic and acidic residues" evidence="1">
    <location>
        <begin position="1"/>
        <end position="11"/>
    </location>
</feature>